<keyword evidence="1" id="KW-0547">Nucleotide-binding</keyword>
<dbReference type="EMBL" id="CABFMQ020000089">
    <property type="protein sequence ID" value="VTZ51137.1"/>
    <property type="molecule type" value="Genomic_DNA"/>
</dbReference>
<dbReference type="FunFam" id="3.40.50.300:FF:000006">
    <property type="entry name" value="DNA-binding transcriptional regulator NtrC"/>
    <property type="match status" value="1"/>
</dbReference>
<name>A0A8B6M8L7_METTU</name>
<evidence type="ECO:0000256" key="3">
    <source>
        <dbReference type="ARBA" id="ARBA00023012"/>
    </source>
</evidence>
<dbReference type="GO" id="GO:0043565">
    <property type="term" value="F:sequence-specific DNA binding"/>
    <property type="evidence" value="ECO:0007669"/>
    <property type="project" value="InterPro"/>
</dbReference>
<feature type="domain" description="Sigma-54 factor interaction" evidence="7">
    <location>
        <begin position="258"/>
        <end position="487"/>
    </location>
</feature>
<dbReference type="Gene3D" id="3.30.1380.20">
    <property type="entry name" value="Trafficking protein particle complex subunit 3"/>
    <property type="match status" value="1"/>
</dbReference>
<dbReference type="Pfam" id="PF25601">
    <property type="entry name" value="AAA_lid_14"/>
    <property type="match status" value="1"/>
</dbReference>
<reference evidence="8 9" key="1">
    <citation type="submission" date="2019-05" db="EMBL/GenBank/DDBJ databases">
        <authorList>
            <person name="Farhan Ul Haque M."/>
        </authorList>
    </citation>
    <scope>NUCLEOTIDE SEQUENCE [LARGE SCALE GENOMIC DNA]</scope>
    <source>
        <strain evidence="8">2</strain>
    </source>
</reference>
<protein>
    <submittedName>
        <fullName evidence="8">Sigma-54-dependent Fis family transcriptional regulator</fullName>
    </submittedName>
</protein>
<dbReference type="Pfam" id="PF06505">
    <property type="entry name" value="XylR_N"/>
    <property type="match status" value="1"/>
</dbReference>
<dbReference type="Pfam" id="PF00158">
    <property type="entry name" value="Sigma54_activat"/>
    <property type="match status" value="1"/>
</dbReference>
<dbReference type="GO" id="GO:0005524">
    <property type="term" value="F:ATP binding"/>
    <property type="evidence" value="ECO:0007669"/>
    <property type="project" value="UniProtKB-KW"/>
</dbReference>
<gene>
    <name evidence="8" type="ORF">MPC4_310012</name>
</gene>
<dbReference type="InterPro" id="IPR027417">
    <property type="entry name" value="P-loop_NTPase"/>
</dbReference>
<dbReference type="Gene3D" id="1.10.10.60">
    <property type="entry name" value="Homeodomain-like"/>
    <property type="match status" value="1"/>
</dbReference>
<sequence length="602" mass="65926">MIEVPCKAPKIGGEFLRDAAAAASGKITAPEIGDLTERLHFNPSDGRIWLDDRRMILMHSEAFATLRQEMIESMGLDAARGMLTRVGYIAGSRDAAIAWKVRGGCSQLDLLAAGAQFHALQGIVSVEPIRIEIDSASGYCYGEFIWKHSVEDDVHLIANGVGSEPGCWMEVGYCSGFLTALMGKRILVREVECRSMGNAQCRVIAKPLEAWTDPEVDLRYFESGAAKRSQLFVPRVASSGPASVPTKGSSPQSSIGPIVGASAAFSSVIQKIHRVAPTNATVLLLGESGVGKSIFAREMHAQSLRAKNVLIEVNCAAIPEQLMESELFGVERGAFSGATASRAGRFEIANQGTIFLDEIAMLSLTAQGKLLRILQTGEMERLGSTHTRKVDVRVVAATNENLPKAIKDGRFREDLFYRLNVFPLTVPPLRERKDDIPVMLEFFLDKFCRSHNRHVSGTTPRALRALLSYSWPGNIREFENVIERGIILADEGEPLDLRHLFSVDASFETNRLLGLSDSGALTPKLDLLNNDYDAGDPLRDDHETITNWATSVVKNESASLYDVEQALIKAAIRQSNGNISKAASLLRISRAQMEYRAKKLVV</sequence>
<dbReference type="Gene3D" id="3.40.50.300">
    <property type="entry name" value="P-loop containing nucleotide triphosphate hydrolases"/>
    <property type="match status" value="1"/>
</dbReference>
<keyword evidence="4" id="KW-0805">Transcription regulation</keyword>
<dbReference type="PROSITE" id="PS00675">
    <property type="entry name" value="SIGMA54_INTERACT_1"/>
    <property type="match status" value="1"/>
</dbReference>
<dbReference type="InterPro" id="IPR058031">
    <property type="entry name" value="AAA_lid_NorR"/>
</dbReference>
<proteinExistence type="predicted"/>
<organism evidence="8 9">
    <name type="scientific">Methylocella tundrae</name>
    <dbReference type="NCBI Taxonomy" id="227605"/>
    <lineage>
        <taxon>Bacteria</taxon>
        <taxon>Pseudomonadati</taxon>
        <taxon>Pseudomonadota</taxon>
        <taxon>Alphaproteobacteria</taxon>
        <taxon>Hyphomicrobiales</taxon>
        <taxon>Beijerinckiaceae</taxon>
        <taxon>Methylocella</taxon>
    </lineage>
</organism>
<dbReference type="InterPro" id="IPR025662">
    <property type="entry name" value="Sigma_54_int_dom_ATP-bd_1"/>
</dbReference>
<dbReference type="CDD" id="cd00009">
    <property type="entry name" value="AAA"/>
    <property type="match status" value="1"/>
</dbReference>
<evidence type="ECO:0000256" key="5">
    <source>
        <dbReference type="ARBA" id="ARBA00023159"/>
    </source>
</evidence>
<keyword evidence="3" id="KW-0902">Two-component regulatory system</keyword>
<keyword evidence="9" id="KW-1185">Reference proteome</keyword>
<dbReference type="InterPro" id="IPR009057">
    <property type="entry name" value="Homeodomain-like_sf"/>
</dbReference>
<dbReference type="RefSeq" id="WP_174513036.1">
    <property type="nucleotide sequence ID" value="NZ_CABFMQ020000089.1"/>
</dbReference>
<dbReference type="PROSITE" id="PS50045">
    <property type="entry name" value="SIGMA54_INTERACT_4"/>
    <property type="match status" value="1"/>
</dbReference>
<dbReference type="InterPro" id="IPR002197">
    <property type="entry name" value="HTH_Fis"/>
</dbReference>
<evidence type="ECO:0000256" key="4">
    <source>
        <dbReference type="ARBA" id="ARBA00023015"/>
    </source>
</evidence>
<dbReference type="AlphaFoldDB" id="A0A8B6M8L7"/>
<dbReference type="SMART" id="SM00989">
    <property type="entry name" value="V4R"/>
    <property type="match status" value="1"/>
</dbReference>
<dbReference type="PRINTS" id="PR01590">
    <property type="entry name" value="HTHFIS"/>
</dbReference>
<evidence type="ECO:0000259" key="7">
    <source>
        <dbReference type="PROSITE" id="PS50045"/>
    </source>
</evidence>
<dbReference type="SUPFAM" id="SSF46689">
    <property type="entry name" value="Homeodomain-like"/>
    <property type="match status" value="1"/>
</dbReference>
<dbReference type="PANTHER" id="PTHR32071:SF113">
    <property type="entry name" value="ALGINATE BIOSYNTHESIS TRANSCRIPTIONAL REGULATORY PROTEIN ALGB"/>
    <property type="match status" value="1"/>
</dbReference>
<dbReference type="Pfam" id="PF02954">
    <property type="entry name" value="HTH_8"/>
    <property type="match status" value="1"/>
</dbReference>
<evidence type="ECO:0000256" key="1">
    <source>
        <dbReference type="ARBA" id="ARBA00022741"/>
    </source>
</evidence>
<keyword evidence="2" id="KW-0067">ATP-binding</keyword>
<evidence type="ECO:0000313" key="8">
    <source>
        <dbReference type="EMBL" id="VTZ51137.1"/>
    </source>
</evidence>
<dbReference type="InterPro" id="IPR004096">
    <property type="entry name" value="V4R"/>
</dbReference>
<dbReference type="SUPFAM" id="SSF111126">
    <property type="entry name" value="Ligand-binding domain in the NO signalling and Golgi transport"/>
    <property type="match status" value="1"/>
</dbReference>
<dbReference type="GO" id="GO:0000160">
    <property type="term" value="P:phosphorelay signal transduction system"/>
    <property type="evidence" value="ECO:0007669"/>
    <property type="project" value="UniProtKB-KW"/>
</dbReference>
<keyword evidence="6" id="KW-0804">Transcription</keyword>
<dbReference type="InterPro" id="IPR003593">
    <property type="entry name" value="AAA+_ATPase"/>
</dbReference>
<evidence type="ECO:0000313" key="9">
    <source>
        <dbReference type="Proteomes" id="UP000485880"/>
    </source>
</evidence>
<dbReference type="PANTHER" id="PTHR32071">
    <property type="entry name" value="TRANSCRIPTIONAL REGULATORY PROTEIN"/>
    <property type="match status" value="1"/>
</dbReference>
<dbReference type="GO" id="GO:0006355">
    <property type="term" value="P:regulation of DNA-templated transcription"/>
    <property type="evidence" value="ECO:0007669"/>
    <property type="project" value="InterPro"/>
</dbReference>
<dbReference type="InterPro" id="IPR010523">
    <property type="entry name" value="XylR_N"/>
</dbReference>
<dbReference type="SMART" id="SM00382">
    <property type="entry name" value="AAA"/>
    <property type="match status" value="1"/>
</dbReference>
<dbReference type="Proteomes" id="UP000485880">
    <property type="component" value="Unassembled WGS sequence"/>
</dbReference>
<dbReference type="Gene3D" id="1.10.8.60">
    <property type="match status" value="1"/>
</dbReference>
<dbReference type="InterPro" id="IPR024096">
    <property type="entry name" value="NO_sig/Golgi_transp_ligand-bd"/>
</dbReference>
<dbReference type="Pfam" id="PF02830">
    <property type="entry name" value="V4R"/>
    <property type="match status" value="1"/>
</dbReference>
<keyword evidence="5" id="KW-0010">Activator</keyword>
<dbReference type="SUPFAM" id="SSF52540">
    <property type="entry name" value="P-loop containing nucleoside triphosphate hydrolases"/>
    <property type="match status" value="1"/>
</dbReference>
<dbReference type="InterPro" id="IPR002078">
    <property type="entry name" value="Sigma_54_int"/>
</dbReference>
<evidence type="ECO:0000256" key="2">
    <source>
        <dbReference type="ARBA" id="ARBA00022840"/>
    </source>
</evidence>
<comment type="caution">
    <text evidence="8">The sequence shown here is derived from an EMBL/GenBank/DDBJ whole genome shotgun (WGS) entry which is preliminary data.</text>
</comment>
<evidence type="ECO:0000256" key="6">
    <source>
        <dbReference type="ARBA" id="ARBA00023163"/>
    </source>
</evidence>
<accession>A0A8B6M8L7</accession>